<dbReference type="Gene3D" id="3.40.50.150">
    <property type="entry name" value="Vaccinia Virus protein VP39"/>
    <property type="match status" value="1"/>
</dbReference>
<name>A0A516IPJ3_9SPHN</name>
<reference evidence="2 3" key="1">
    <citation type="submission" date="2019-07" db="EMBL/GenBank/DDBJ databases">
        <title>Sphingomonas AE3 Genome sequencing and assembly.</title>
        <authorList>
            <person name="Kim H."/>
        </authorList>
    </citation>
    <scope>NUCLEOTIDE SEQUENCE [LARGE SCALE GENOMIC DNA]</scope>
    <source>
        <strain evidence="2 3">AE3</strain>
    </source>
</reference>
<protein>
    <submittedName>
        <fullName evidence="2">Class I SAM-dependent methyltransferase</fullName>
    </submittedName>
</protein>
<dbReference type="PROSITE" id="PS51257">
    <property type="entry name" value="PROKAR_LIPOPROTEIN"/>
    <property type="match status" value="1"/>
</dbReference>
<keyword evidence="2" id="KW-0808">Transferase</keyword>
<keyword evidence="2" id="KW-0489">Methyltransferase</keyword>
<dbReference type="GO" id="GO:0032259">
    <property type="term" value="P:methylation"/>
    <property type="evidence" value="ECO:0007669"/>
    <property type="project" value="UniProtKB-KW"/>
</dbReference>
<dbReference type="Proteomes" id="UP000321857">
    <property type="component" value="Chromosome"/>
</dbReference>
<proteinExistence type="predicted"/>
<evidence type="ECO:0000313" key="3">
    <source>
        <dbReference type="Proteomes" id="UP000321857"/>
    </source>
</evidence>
<keyword evidence="1" id="KW-0732">Signal</keyword>
<keyword evidence="3" id="KW-1185">Reference proteome</keyword>
<dbReference type="InterPro" id="IPR016980">
    <property type="entry name" value="S-AdoMet-dep_MeTrfase_Alr7345"/>
</dbReference>
<dbReference type="OrthoDB" id="9801692at2"/>
<dbReference type="PIRSF" id="PIRSF031679">
    <property type="entry name" value="Mtase_Alr7345_prd"/>
    <property type="match status" value="1"/>
</dbReference>
<dbReference type="EMBL" id="CP041659">
    <property type="protein sequence ID" value="QDP18821.1"/>
    <property type="molecule type" value="Genomic_DNA"/>
</dbReference>
<dbReference type="AlphaFoldDB" id="A0A516IPJ3"/>
<organism evidence="2 3">
    <name type="scientific">Sphingomonas xanthus</name>
    <dbReference type="NCBI Taxonomy" id="2594473"/>
    <lineage>
        <taxon>Bacteria</taxon>
        <taxon>Pseudomonadati</taxon>
        <taxon>Pseudomonadota</taxon>
        <taxon>Alphaproteobacteria</taxon>
        <taxon>Sphingomonadales</taxon>
        <taxon>Sphingomonadaceae</taxon>
        <taxon>Sphingomonas</taxon>
    </lineage>
</organism>
<evidence type="ECO:0000313" key="2">
    <source>
        <dbReference type="EMBL" id="QDP18821.1"/>
    </source>
</evidence>
<dbReference type="InterPro" id="IPR029063">
    <property type="entry name" value="SAM-dependent_MTases_sf"/>
</dbReference>
<evidence type="ECO:0000256" key="1">
    <source>
        <dbReference type="SAM" id="SignalP"/>
    </source>
</evidence>
<dbReference type="GO" id="GO:0008168">
    <property type="term" value="F:methyltransferase activity"/>
    <property type="evidence" value="ECO:0007669"/>
    <property type="project" value="UniProtKB-KW"/>
</dbReference>
<feature type="chain" id="PRO_5022220445" evidence="1">
    <location>
        <begin position="21"/>
        <end position="275"/>
    </location>
</feature>
<gene>
    <name evidence="2" type="ORF">FMM02_01910</name>
</gene>
<feature type="signal peptide" evidence="1">
    <location>
        <begin position="1"/>
        <end position="20"/>
    </location>
</feature>
<sequence length="275" mass="29753">MVRTSVVALLIAGTALTACAPVDPAAPAVDQAALAAAIASPSRTDSNRARDAYRRPFETLSFFGVERDDTVVEIWPGGGWYTEILAPYLASGGGTLYLAAPDWGRSGIAKLQQANPTLYGSARIVDFPVFDGKAAEVPNGSADVVLTFRNVHNWRMGYRREGKPDYSLDAFRQMHAMLKPGGVLGIVDHRLPEDASAERERTSGYIKTSTVVRLAEQAGFRLAASSEINANPKDTADWPDGVWTLPPSLALKDKDRAKYVAIGESDRMTLKFVKP</sequence>
<dbReference type="SUPFAM" id="SSF53335">
    <property type="entry name" value="S-adenosyl-L-methionine-dependent methyltransferases"/>
    <property type="match status" value="1"/>
</dbReference>
<dbReference type="RefSeq" id="WP_147493281.1">
    <property type="nucleotide sequence ID" value="NZ_CP041659.1"/>
</dbReference>
<accession>A0A516IPJ3</accession>
<dbReference type="KEGG" id="sxa:FMM02_01910"/>